<evidence type="ECO:0000313" key="1">
    <source>
        <dbReference type="EMBL" id="AIG97996.1"/>
    </source>
</evidence>
<dbReference type="RefSeq" id="WP_048064331.1">
    <property type="nucleotide sequence ID" value="NZ_CP006577.1"/>
</dbReference>
<dbReference type="HOGENOM" id="CLU_1607055_0_0_2"/>
<protein>
    <recommendedName>
        <fullName evidence="3">Shikimate kinase</fullName>
    </recommendedName>
</protein>
<organism evidence="1 2">
    <name type="scientific">Archaeoglobus fulgidus DSM 8774</name>
    <dbReference type="NCBI Taxonomy" id="1344584"/>
    <lineage>
        <taxon>Archaea</taxon>
        <taxon>Methanobacteriati</taxon>
        <taxon>Methanobacteriota</taxon>
        <taxon>Archaeoglobi</taxon>
        <taxon>Archaeoglobales</taxon>
        <taxon>Archaeoglobaceae</taxon>
        <taxon>Archaeoglobus</taxon>
    </lineage>
</organism>
<accession>A0A075WDB8</accession>
<dbReference type="GeneID" id="24794725"/>
<gene>
    <name evidence="1" type="ORF">AFULGI_00012170</name>
</gene>
<reference evidence="1 2" key="1">
    <citation type="submission" date="2013-07" db="EMBL/GenBank/DDBJ databases">
        <title>Genome of Archaeoglobus fulgidus.</title>
        <authorList>
            <person name="Fiebig A."/>
            <person name="Birkeland N.-K."/>
        </authorList>
    </citation>
    <scope>NUCLEOTIDE SEQUENCE [LARGE SCALE GENOMIC DNA]</scope>
    <source>
        <strain evidence="1 2">DSM 8774</strain>
    </source>
</reference>
<dbReference type="KEGG" id="afg:AFULGI_00012170"/>
<dbReference type="Gene3D" id="3.40.50.1440">
    <property type="entry name" value="Tubulin/FtsZ, GTPase domain"/>
    <property type="match status" value="1"/>
</dbReference>
<dbReference type="InterPro" id="IPR036525">
    <property type="entry name" value="Tubulin/FtsZ_GTPase_sf"/>
</dbReference>
<name>A0A075WDB8_ARCFL</name>
<proteinExistence type="predicted"/>
<evidence type="ECO:0008006" key="3">
    <source>
        <dbReference type="Google" id="ProtNLM"/>
    </source>
</evidence>
<dbReference type="SUPFAM" id="SSF52490">
    <property type="entry name" value="Tubulin nucleotide-binding domain-like"/>
    <property type="match status" value="1"/>
</dbReference>
<dbReference type="Proteomes" id="UP000028501">
    <property type="component" value="Chromosome"/>
</dbReference>
<dbReference type="EMBL" id="CP006577">
    <property type="protein sequence ID" value="AIG97996.1"/>
    <property type="molecule type" value="Genomic_DNA"/>
</dbReference>
<sequence>MAKIAVVSLGGAGTSIMREMLGIASDFDAYNVNERRTLKNARYFGYEEMEALAEELSGYDCIIFTAGLGSRSGDALVDLYGMLDGVRRLCFLVTPFYFEIERLMRSRAQLGKIMTEDFEGAVLTLNSLLRDMEEAEPSKSKLEKLVRRFDREVASLIVEMMQEVR</sequence>
<evidence type="ECO:0000313" key="2">
    <source>
        <dbReference type="Proteomes" id="UP000028501"/>
    </source>
</evidence>
<dbReference type="AlphaFoldDB" id="A0A075WDB8"/>